<dbReference type="RefSeq" id="WP_005994242.1">
    <property type="nucleotide sequence ID" value="NZ_AECZ01000015.1"/>
</dbReference>
<dbReference type="SUPFAM" id="SSF54373">
    <property type="entry name" value="FAD-linked reductases, C-terminal domain"/>
    <property type="match status" value="1"/>
</dbReference>
<dbReference type="PANTHER" id="PTHR21197:SF0">
    <property type="entry name" value="UDP-GALACTOPYRANOSE MUTASE"/>
    <property type="match status" value="1"/>
</dbReference>
<dbReference type="AlphaFoldDB" id="E1JXU5"/>
<sequence length="367" mass="41378">MKSAIIIGGGFAGCAWALQLGRKGFDVTLIERLGWLGGGCKTFFEGGHPYTYGPRPLSGFPAGVTDLLEEFTPLRYFRHQLRTYVARDDAFYTFPPHADDIKTMPDHDRITRELAAVPVPPPPPANLEESWLTTVGPTLYGKFVKDYSRKMWQVESNTAIDGPFHMLTRPRIKTGSRDYVDFELAYPKKNTGWDDFFAGAAAAPNVTVRLNTTAEAYDIEKPAVLVDGQWLHADFLVSSISADDLLGQCYGPLPYMGRDFMNLVLPIEQLLPEHVNFLHYANDEPYTRITEYKKLTGHVSPNTLLGLEFPSRKNRLYPYFTKQALELAQKYFDALPEHIIRVGRMGLYKYLGIHDIVAHALETVAQL</sequence>
<evidence type="ECO:0000313" key="2">
    <source>
        <dbReference type="EMBL" id="EFL50868.1"/>
    </source>
</evidence>
<dbReference type="Proteomes" id="UP000006250">
    <property type="component" value="Unassembled WGS sequence"/>
</dbReference>
<reference evidence="2 3" key="1">
    <citation type="submission" date="2010-08" db="EMBL/GenBank/DDBJ databases">
        <title>The draft genome of Desulfovibrio fructosovorans JJ.</title>
        <authorList>
            <consortium name="US DOE Joint Genome Institute (JGI-PGF)"/>
            <person name="Lucas S."/>
            <person name="Copeland A."/>
            <person name="Lapidus A."/>
            <person name="Cheng J.-F."/>
            <person name="Bruce D."/>
            <person name="Goodwin L."/>
            <person name="Pitluck S."/>
            <person name="Land M.L."/>
            <person name="Hauser L."/>
            <person name="Chang Y.-J."/>
            <person name="Jeffries C."/>
            <person name="Wall J.D."/>
            <person name="Stahl D.A."/>
            <person name="Arkin A.P."/>
            <person name="Dehal P."/>
            <person name="Stolyar S.M."/>
            <person name="Hazen T.C."/>
            <person name="Woyke T.J."/>
        </authorList>
    </citation>
    <scope>NUCLEOTIDE SEQUENCE [LARGE SCALE GENOMIC DNA]</scope>
    <source>
        <strain evidence="2 3">JJ</strain>
    </source>
</reference>
<proteinExistence type="predicted"/>
<dbReference type="eggNOG" id="COG0562">
    <property type="taxonomic scope" value="Bacteria"/>
</dbReference>
<gene>
    <name evidence="2" type="ORF">DesfrDRAFT_2444</name>
</gene>
<comment type="caution">
    <text evidence="2">The sequence shown here is derived from an EMBL/GenBank/DDBJ whole genome shotgun (WGS) entry which is preliminary data.</text>
</comment>
<feature type="domain" description="UDP-galactopyranose mutase C-terminal" evidence="1">
    <location>
        <begin position="142"/>
        <end position="350"/>
    </location>
</feature>
<dbReference type="Pfam" id="PF13450">
    <property type="entry name" value="NAD_binding_8"/>
    <property type="match status" value="1"/>
</dbReference>
<dbReference type="InterPro" id="IPR015899">
    <property type="entry name" value="UDP-GalPyranose_mutase_C"/>
</dbReference>
<name>E1JXU5_SOLFR</name>
<dbReference type="EMBL" id="AECZ01000015">
    <property type="protein sequence ID" value="EFL50868.1"/>
    <property type="molecule type" value="Genomic_DNA"/>
</dbReference>
<dbReference type="GO" id="GO:0050660">
    <property type="term" value="F:flavin adenine dinucleotide binding"/>
    <property type="evidence" value="ECO:0007669"/>
    <property type="project" value="TreeGrafter"/>
</dbReference>
<organism evidence="2 3">
    <name type="scientific">Solidesulfovibrio fructosivorans JJ]</name>
    <dbReference type="NCBI Taxonomy" id="596151"/>
    <lineage>
        <taxon>Bacteria</taxon>
        <taxon>Pseudomonadati</taxon>
        <taxon>Thermodesulfobacteriota</taxon>
        <taxon>Desulfovibrionia</taxon>
        <taxon>Desulfovibrionales</taxon>
        <taxon>Desulfovibrionaceae</taxon>
        <taxon>Solidesulfovibrio</taxon>
    </lineage>
</organism>
<evidence type="ECO:0000313" key="3">
    <source>
        <dbReference type="Proteomes" id="UP000006250"/>
    </source>
</evidence>
<dbReference type="GO" id="GO:0008767">
    <property type="term" value="F:UDP-galactopyranose mutase activity"/>
    <property type="evidence" value="ECO:0007669"/>
    <property type="project" value="InterPro"/>
</dbReference>
<dbReference type="PANTHER" id="PTHR21197">
    <property type="entry name" value="UDP-GALACTOPYRANOSE MUTASE"/>
    <property type="match status" value="1"/>
</dbReference>
<protein>
    <submittedName>
        <fullName evidence="2">UDP-galactopyranose mutase-like protein</fullName>
    </submittedName>
</protein>
<dbReference type="Gene3D" id="3.50.50.60">
    <property type="entry name" value="FAD/NAD(P)-binding domain"/>
    <property type="match status" value="1"/>
</dbReference>
<keyword evidence="3" id="KW-1185">Reference proteome</keyword>
<dbReference type="OrthoDB" id="9769600at2"/>
<dbReference type="InterPro" id="IPR036188">
    <property type="entry name" value="FAD/NAD-bd_sf"/>
</dbReference>
<accession>E1JXU5</accession>
<dbReference type="STRING" id="596151.DesfrDRAFT_2444"/>
<evidence type="ECO:0000259" key="1">
    <source>
        <dbReference type="Pfam" id="PF03275"/>
    </source>
</evidence>
<dbReference type="GO" id="GO:0005829">
    <property type="term" value="C:cytosol"/>
    <property type="evidence" value="ECO:0007669"/>
    <property type="project" value="TreeGrafter"/>
</dbReference>
<dbReference type="SUPFAM" id="SSF51971">
    <property type="entry name" value="Nucleotide-binding domain"/>
    <property type="match status" value="1"/>
</dbReference>
<dbReference type="Pfam" id="PF03275">
    <property type="entry name" value="GLF"/>
    <property type="match status" value="1"/>
</dbReference>